<dbReference type="InParanoid" id="A0A6J2VVM0"/>
<evidence type="ECO:0000259" key="8">
    <source>
        <dbReference type="Pfam" id="PF07810"/>
    </source>
</evidence>
<gene>
    <name evidence="10" type="primary">tmc7</name>
</gene>
<feature type="transmembrane region" description="Helical" evidence="6">
    <location>
        <begin position="252"/>
        <end position="270"/>
    </location>
</feature>
<sequence length="749" mass="85609">MDAASDAVFFPAGRTPANNPLLDQLPSYQSLLYRRKPSASGSTKRRNSSRGRFGSLSSSLKWSLGKEGKERPVVTQRPVRELPKSMDNKRKDRAQRMQHDRQLAGWAQWRSSSVRTLRRLREECVEGLRRLQLWRGEIHVIEGMFGTGILSYFSFLRFLVLLNFVIFLLMFSFVILPIIAAPHVSGNTSLNRADGNECNQYPPTSPRGLVLFHQHITDLLSGTGFLERTYLFYGYYKVETIHFHKYTYNLPLAYLLVTVTYLFLSLVWIVKRSATGFKRKLVQDEDRFQSFCNKIFAGWDFCVTNENAARLKRSSLLYELKTDLEEERIKQKMAERSQKEKCRIYMFRLALNVFVLAVLAGCFYSIYRATVYSQEAQMRPPTNFIVDLIYEYLPSIVITLANFITPLIFTFIITFEDYSPAFEIRFTLMRCVFMRLASIGVLLFSLWSQVTCPETNCPCGYNHEQYPCWETHVGQEMYKLLIFDFIIIGAVTIFVEFPRKIIVKYCDCGLAKWWGQQEFAIPQNVLEIVYGQTICWIGTFYCPLLPAINTIKYFLVFYIKKVSLVNNCRPATRPFRASSSHFFFLAVLLIGLALACVPVTVSIAQIHSSHSCGPFVRYNTSWEAVPHAVSQLPQGLQAFLFALSSEAFAVLFFVITCLAMFYVIALAGAHKRVISQLRDQLAMEGRDKRFLIQKLCQAQGSLAGASSRLHRTTYSQSDVGGYRGNHQPASTSSSEVCVVQAPPVFETQA</sequence>
<dbReference type="Proteomes" id="UP000504632">
    <property type="component" value="Chromosome 7"/>
</dbReference>
<evidence type="ECO:0000256" key="2">
    <source>
        <dbReference type="ARBA" id="ARBA00006510"/>
    </source>
</evidence>
<dbReference type="InterPro" id="IPR012496">
    <property type="entry name" value="TMC_dom"/>
</dbReference>
<evidence type="ECO:0000256" key="7">
    <source>
        <dbReference type="SAM" id="MobiDB-lite"/>
    </source>
</evidence>
<evidence type="ECO:0000313" key="10">
    <source>
        <dbReference type="RefSeq" id="XP_030635983.1"/>
    </source>
</evidence>
<feature type="transmembrane region" description="Helical" evidence="6">
    <location>
        <begin position="158"/>
        <end position="180"/>
    </location>
</feature>
<keyword evidence="4 6" id="KW-1133">Transmembrane helix</keyword>
<evidence type="ECO:0000256" key="3">
    <source>
        <dbReference type="ARBA" id="ARBA00022692"/>
    </source>
</evidence>
<evidence type="ECO:0000313" key="9">
    <source>
        <dbReference type="Proteomes" id="UP000504632"/>
    </source>
</evidence>
<feature type="transmembrane region" description="Helical" evidence="6">
    <location>
        <begin position="427"/>
        <end position="447"/>
    </location>
</feature>
<comment type="similarity">
    <text evidence="2 6">Belongs to the TMC family.</text>
</comment>
<feature type="transmembrane region" description="Helical" evidence="6">
    <location>
        <begin position="477"/>
        <end position="495"/>
    </location>
</feature>
<dbReference type="RefSeq" id="XP_030635983.1">
    <property type="nucleotide sequence ID" value="XM_030780123.1"/>
</dbReference>
<feature type="compositionally biased region" description="Low complexity" evidence="7">
    <location>
        <begin position="50"/>
        <end position="63"/>
    </location>
</feature>
<evidence type="ECO:0000256" key="1">
    <source>
        <dbReference type="ARBA" id="ARBA00004141"/>
    </source>
</evidence>
<feature type="compositionally biased region" description="Basic and acidic residues" evidence="7">
    <location>
        <begin position="64"/>
        <end position="97"/>
    </location>
</feature>
<feature type="transmembrane region" description="Helical" evidence="6">
    <location>
        <begin position="392"/>
        <end position="415"/>
    </location>
</feature>
<feature type="transmembrane region" description="Helical" evidence="6">
    <location>
        <begin position="647"/>
        <end position="669"/>
    </location>
</feature>
<name>A0A6J2VVM0_CHACN</name>
<dbReference type="CTD" id="79905"/>
<dbReference type="OrthoDB" id="1936208at2759"/>
<feature type="domain" description="TMC" evidence="8">
    <location>
        <begin position="468"/>
        <end position="578"/>
    </location>
</feature>
<dbReference type="AlphaFoldDB" id="A0A6J2VVM0"/>
<evidence type="ECO:0000256" key="5">
    <source>
        <dbReference type="ARBA" id="ARBA00023136"/>
    </source>
</evidence>
<dbReference type="GO" id="GO:0008381">
    <property type="term" value="F:mechanosensitive monoatomic ion channel activity"/>
    <property type="evidence" value="ECO:0007669"/>
    <property type="project" value="TreeGrafter"/>
</dbReference>
<keyword evidence="5 6" id="KW-0472">Membrane</keyword>
<dbReference type="GeneID" id="115816938"/>
<dbReference type="InterPro" id="IPR038900">
    <property type="entry name" value="TMC"/>
</dbReference>
<proteinExistence type="inferred from homology"/>
<accession>A0A6J2VVM0</accession>
<evidence type="ECO:0000256" key="6">
    <source>
        <dbReference type="RuleBase" id="RU310713"/>
    </source>
</evidence>
<feature type="transmembrane region" description="Helical" evidence="6">
    <location>
        <begin position="582"/>
        <end position="606"/>
    </location>
</feature>
<dbReference type="PANTHER" id="PTHR23302">
    <property type="entry name" value="TRANSMEMBRANE CHANNEL-RELATED"/>
    <property type="match status" value="1"/>
</dbReference>
<organism evidence="9 10">
    <name type="scientific">Chanos chanos</name>
    <name type="common">Milkfish</name>
    <name type="synonym">Mugil chanos</name>
    <dbReference type="NCBI Taxonomy" id="29144"/>
    <lineage>
        <taxon>Eukaryota</taxon>
        <taxon>Metazoa</taxon>
        <taxon>Chordata</taxon>
        <taxon>Craniata</taxon>
        <taxon>Vertebrata</taxon>
        <taxon>Euteleostomi</taxon>
        <taxon>Actinopterygii</taxon>
        <taxon>Neopterygii</taxon>
        <taxon>Teleostei</taxon>
        <taxon>Ostariophysi</taxon>
        <taxon>Gonorynchiformes</taxon>
        <taxon>Chanidae</taxon>
        <taxon>Chanos</taxon>
    </lineage>
</organism>
<keyword evidence="9" id="KW-1185">Reference proteome</keyword>
<dbReference type="GO" id="GO:0005886">
    <property type="term" value="C:plasma membrane"/>
    <property type="evidence" value="ECO:0007669"/>
    <property type="project" value="InterPro"/>
</dbReference>
<protein>
    <recommendedName>
        <fullName evidence="6">Transmembrane channel-like protein</fullName>
    </recommendedName>
</protein>
<comment type="subcellular location">
    <subcellularLocation>
        <location evidence="1 6">Membrane</location>
        <topology evidence="1 6">Multi-pass membrane protein</topology>
    </subcellularLocation>
</comment>
<dbReference type="Pfam" id="PF07810">
    <property type="entry name" value="TMC"/>
    <property type="match status" value="1"/>
</dbReference>
<reference evidence="10" key="1">
    <citation type="submission" date="2025-08" db="UniProtKB">
        <authorList>
            <consortium name="RefSeq"/>
        </authorList>
    </citation>
    <scope>IDENTIFICATION</scope>
</reference>
<dbReference type="PANTHER" id="PTHR23302:SF42">
    <property type="entry name" value="TRANSMEMBRANE CHANNEL-LIKE PROTEIN 7"/>
    <property type="match status" value="1"/>
</dbReference>
<feature type="region of interest" description="Disordered" evidence="7">
    <location>
        <begin position="1"/>
        <end position="97"/>
    </location>
</feature>
<feature type="transmembrane region" description="Helical" evidence="6">
    <location>
        <begin position="345"/>
        <end position="367"/>
    </location>
</feature>
<keyword evidence="3 6" id="KW-0812">Transmembrane</keyword>
<evidence type="ECO:0000256" key="4">
    <source>
        <dbReference type="ARBA" id="ARBA00022989"/>
    </source>
</evidence>
<feature type="compositionally biased region" description="Basic residues" evidence="7">
    <location>
        <begin position="33"/>
        <end position="49"/>
    </location>
</feature>